<dbReference type="GO" id="GO:0000155">
    <property type="term" value="F:phosphorelay sensor kinase activity"/>
    <property type="evidence" value="ECO:0007669"/>
    <property type="project" value="InterPro"/>
</dbReference>
<dbReference type="STRING" id="1004.SAMN05661012_05936"/>
<dbReference type="PANTHER" id="PTHR43304:SF1">
    <property type="entry name" value="PAC DOMAIN-CONTAINING PROTEIN"/>
    <property type="match status" value="1"/>
</dbReference>
<dbReference type="SMART" id="SM00387">
    <property type="entry name" value="HATPase_c"/>
    <property type="match status" value="1"/>
</dbReference>
<name>A0A1K1SRY6_9BACT</name>
<evidence type="ECO:0000313" key="12">
    <source>
        <dbReference type="Proteomes" id="UP000183788"/>
    </source>
</evidence>
<dbReference type="Proteomes" id="UP000183788">
    <property type="component" value="Unassembled WGS sequence"/>
</dbReference>
<dbReference type="Gene3D" id="3.30.565.10">
    <property type="entry name" value="Histidine kinase-like ATPase, C-terminal domain"/>
    <property type="match status" value="1"/>
</dbReference>
<dbReference type="PROSITE" id="PS50112">
    <property type="entry name" value="PAS"/>
    <property type="match status" value="1"/>
</dbReference>
<dbReference type="InterPro" id="IPR035965">
    <property type="entry name" value="PAS-like_dom_sf"/>
</dbReference>
<dbReference type="CDD" id="cd00130">
    <property type="entry name" value="PAS"/>
    <property type="match status" value="1"/>
</dbReference>
<organism evidence="10 12">
    <name type="scientific">Chitinophaga sancti</name>
    <dbReference type="NCBI Taxonomy" id="1004"/>
    <lineage>
        <taxon>Bacteria</taxon>
        <taxon>Pseudomonadati</taxon>
        <taxon>Bacteroidota</taxon>
        <taxon>Chitinophagia</taxon>
        <taxon>Chitinophagales</taxon>
        <taxon>Chitinophagaceae</taxon>
        <taxon>Chitinophaga</taxon>
    </lineage>
</organism>
<evidence type="ECO:0000313" key="13">
    <source>
        <dbReference type="Proteomes" id="UP001326715"/>
    </source>
</evidence>
<keyword evidence="3" id="KW-0597">Phosphoprotein</keyword>
<dbReference type="InterPro" id="IPR003594">
    <property type="entry name" value="HATPase_dom"/>
</dbReference>
<keyword evidence="4" id="KW-0808">Transferase</keyword>
<evidence type="ECO:0000256" key="1">
    <source>
        <dbReference type="ARBA" id="ARBA00000085"/>
    </source>
</evidence>
<feature type="domain" description="PAC" evidence="9">
    <location>
        <begin position="368"/>
        <end position="423"/>
    </location>
</feature>
<dbReference type="Pfam" id="PF02518">
    <property type="entry name" value="HATPase_c"/>
    <property type="match status" value="1"/>
</dbReference>
<dbReference type="Gene3D" id="1.20.120.30">
    <property type="entry name" value="Aspartate receptor, ligand-binding domain"/>
    <property type="match status" value="1"/>
</dbReference>
<dbReference type="InterPro" id="IPR003661">
    <property type="entry name" value="HisK_dim/P_dom"/>
</dbReference>
<dbReference type="InterPro" id="IPR013656">
    <property type="entry name" value="PAS_4"/>
</dbReference>
<evidence type="ECO:0000256" key="2">
    <source>
        <dbReference type="ARBA" id="ARBA00012438"/>
    </source>
</evidence>
<dbReference type="SUPFAM" id="SSF47384">
    <property type="entry name" value="Homodimeric domain of signal transducing histidine kinase"/>
    <property type="match status" value="1"/>
</dbReference>
<dbReference type="RefSeq" id="WP_072365402.1">
    <property type="nucleotide sequence ID" value="NZ_CP139972.1"/>
</dbReference>
<dbReference type="InterPro" id="IPR005467">
    <property type="entry name" value="His_kinase_dom"/>
</dbReference>
<dbReference type="Proteomes" id="UP001326715">
    <property type="component" value="Chromosome"/>
</dbReference>
<accession>A0A1K1SRY6</accession>
<dbReference type="Pfam" id="PF08447">
    <property type="entry name" value="PAS_3"/>
    <property type="match status" value="1"/>
</dbReference>
<evidence type="ECO:0000313" key="10">
    <source>
        <dbReference type="EMBL" id="SFW86629.1"/>
    </source>
</evidence>
<evidence type="ECO:0000259" key="9">
    <source>
        <dbReference type="PROSITE" id="PS50113"/>
    </source>
</evidence>
<dbReference type="EMBL" id="FPIZ01000029">
    <property type="protein sequence ID" value="SFW86629.1"/>
    <property type="molecule type" value="Genomic_DNA"/>
</dbReference>
<reference evidence="11 13" key="2">
    <citation type="submission" date="2023-11" db="EMBL/GenBank/DDBJ databases">
        <title>MicrobeMod: A computational toolkit for identifying prokaryotic methylation and restriction-modification with nanopore sequencing.</title>
        <authorList>
            <person name="Crits-Christoph A."/>
            <person name="Kang S.C."/>
            <person name="Lee H."/>
            <person name="Ostrov N."/>
        </authorList>
    </citation>
    <scope>NUCLEOTIDE SEQUENCE [LARGE SCALE GENOMIC DNA]</scope>
    <source>
        <strain evidence="11 13">ATCC 23090</strain>
    </source>
</reference>
<comment type="catalytic activity">
    <reaction evidence="1">
        <text>ATP + protein L-histidine = ADP + protein N-phospho-L-histidine.</text>
        <dbReference type="EC" id="2.7.13.3"/>
    </reaction>
</comment>
<gene>
    <name evidence="10" type="ORF">SAMN05661012_05936</name>
    <name evidence="11" type="ORF">SR876_18010</name>
</gene>
<dbReference type="SMART" id="SM00388">
    <property type="entry name" value="HisKA"/>
    <property type="match status" value="1"/>
</dbReference>
<keyword evidence="5" id="KW-0418">Kinase</keyword>
<dbReference type="SMART" id="SM00091">
    <property type="entry name" value="PAS"/>
    <property type="match status" value="3"/>
</dbReference>
<dbReference type="FunFam" id="3.30.450.20:FF:000099">
    <property type="entry name" value="Sensory box sensor histidine kinase"/>
    <property type="match status" value="1"/>
</dbReference>
<dbReference type="OrthoDB" id="607558at2"/>
<evidence type="ECO:0000313" key="11">
    <source>
        <dbReference type="EMBL" id="WQG86816.1"/>
    </source>
</evidence>
<dbReference type="PROSITE" id="PS50109">
    <property type="entry name" value="HIS_KIN"/>
    <property type="match status" value="1"/>
</dbReference>
<dbReference type="InterPro" id="IPR013655">
    <property type="entry name" value="PAS_fold_3"/>
</dbReference>
<dbReference type="InterPro" id="IPR004358">
    <property type="entry name" value="Sig_transdc_His_kin-like_C"/>
</dbReference>
<keyword evidence="6" id="KW-0175">Coiled coil</keyword>
<dbReference type="InterPro" id="IPR036097">
    <property type="entry name" value="HisK_dim/P_sf"/>
</dbReference>
<dbReference type="SUPFAM" id="SSF55874">
    <property type="entry name" value="ATPase domain of HSP90 chaperone/DNA topoisomerase II/histidine kinase"/>
    <property type="match status" value="1"/>
</dbReference>
<dbReference type="PRINTS" id="PR00344">
    <property type="entry name" value="BCTRLSENSOR"/>
</dbReference>
<evidence type="ECO:0000259" key="8">
    <source>
        <dbReference type="PROSITE" id="PS50112"/>
    </source>
</evidence>
<evidence type="ECO:0000256" key="4">
    <source>
        <dbReference type="ARBA" id="ARBA00022679"/>
    </source>
</evidence>
<feature type="coiled-coil region" evidence="6">
    <location>
        <begin position="127"/>
        <end position="157"/>
    </location>
</feature>
<dbReference type="InterPro" id="IPR000014">
    <property type="entry name" value="PAS"/>
</dbReference>
<evidence type="ECO:0000256" key="5">
    <source>
        <dbReference type="ARBA" id="ARBA00022777"/>
    </source>
</evidence>
<dbReference type="Pfam" id="PF00512">
    <property type="entry name" value="HisKA"/>
    <property type="match status" value="1"/>
</dbReference>
<sequence>MNLTRLDFEQARTMHLHFKTQLRSVLYGAAVDTIPLLSEHECALGKWMHDHALQRYRHIPEMQQLERAHTAIHNCAGKLISLYKAGDETAAREGLTEMEKIADELVGLLAGIETQILSTENNDDPVVESIEQHLEILQALRQSVENLDEQIRVETQKEAVSNESRFRESVEQAPVGIAIFRGRDMVIEMANTMYLELITRPAEAVAGRSLYEVLPEVRDSVKPLLDNVWDTATPHYGNEFPVILYRHGVPEMVYFNFVYQPLKNSNGEIDGVMVAATDVTAAVTARHALVESENQFRNLVMQSPIAMAIFKSRDMVIDMANNTMLQKMWRRSAAEVSGRKLLDVFPELAGQKFPELLLWVYDHGIAHQEKEAMAYVDGPDGMKRFYLDFEYTPLFDLEKNVYGIMATVSDVTERKEHEMAMRLSEEKFRVLGDTLPQMIWTTDADGRLNYASKRYFEFTGMTLDELNGIGWFNVIHPEDLMRNLPVWQEAVAKGIEYQIEHRMRKADGTYRWHLTRTVPQKDAEGNVKMWVGSTTDIHEGKMSIDKLEAEVLERTKELQKSNDDLRNSNEELAQFAYVASHDLQEPLRKIQTFASRLLDTEYHNISDKGKDYFARMQAAAQRMRQLIEDLLSFSRTSNNGEQLFEYVDLTQVLMRVKDQLSDQIDKQEAVIAYDLLPVLSAIPFQMEQLFMNLLNNALKFSRKGVKPVIKVKMEDNVYTLVGGLPYHKITIADNGIGFDPQFSERIFQVFQRLHVRNQFEGTGIGLAICKKIMDNHKGVIIAEGVPEAGAVFTLLFPVA</sequence>
<dbReference type="InterPro" id="IPR001610">
    <property type="entry name" value="PAC"/>
</dbReference>
<dbReference type="EC" id="2.7.13.3" evidence="2"/>
<protein>
    <recommendedName>
        <fullName evidence="2">histidine kinase</fullName>
        <ecNumber evidence="2">2.7.13.3</ecNumber>
    </recommendedName>
</protein>
<dbReference type="InterPro" id="IPR025991">
    <property type="entry name" value="Chemoreceptor_zinc-bind_dom"/>
</dbReference>
<dbReference type="SMART" id="SM00086">
    <property type="entry name" value="PAC"/>
    <property type="match status" value="3"/>
</dbReference>
<keyword evidence="13" id="KW-1185">Reference proteome</keyword>
<evidence type="ECO:0000259" key="7">
    <source>
        <dbReference type="PROSITE" id="PS50109"/>
    </source>
</evidence>
<dbReference type="PANTHER" id="PTHR43304">
    <property type="entry name" value="PHYTOCHROME-LIKE PROTEIN CPH1"/>
    <property type="match status" value="1"/>
</dbReference>
<evidence type="ECO:0000256" key="3">
    <source>
        <dbReference type="ARBA" id="ARBA00022553"/>
    </source>
</evidence>
<feature type="domain" description="PAS" evidence="8">
    <location>
        <begin position="424"/>
        <end position="494"/>
    </location>
</feature>
<dbReference type="Pfam" id="PF13682">
    <property type="entry name" value="CZB"/>
    <property type="match status" value="1"/>
</dbReference>
<dbReference type="Gene3D" id="1.10.287.130">
    <property type="match status" value="1"/>
</dbReference>
<dbReference type="CDD" id="cd00082">
    <property type="entry name" value="HisKA"/>
    <property type="match status" value="1"/>
</dbReference>
<dbReference type="InterPro" id="IPR000700">
    <property type="entry name" value="PAS-assoc_C"/>
</dbReference>
<dbReference type="Gene3D" id="3.30.450.20">
    <property type="entry name" value="PAS domain"/>
    <property type="match status" value="3"/>
</dbReference>
<dbReference type="InterPro" id="IPR052162">
    <property type="entry name" value="Sensor_kinase/Photoreceptor"/>
</dbReference>
<feature type="domain" description="PAC" evidence="9">
    <location>
        <begin position="497"/>
        <end position="549"/>
    </location>
</feature>
<dbReference type="Pfam" id="PF08448">
    <property type="entry name" value="PAS_4"/>
    <property type="match status" value="2"/>
</dbReference>
<reference evidence="10 12" key="1">
    <citation type="submission" date="2016-11" db="EMBL/GenBank/DDBJ databases">
        <authorList>
            <person name="Jaros S."/>
            <person name="Januszkiewicz K."/>
            <person name="Wedrychowicz H."/>
        </authorList>
    </citation>
    <scope>NUCLEOTIDE SEQUENCE [LARGE SCALE GENOMIC DNA]</scope>
    <source>
        <strain evidence="10 12">DSM 784</strain>
    </source>
</reference>
<dbReference type="NCBIfam" id="TIGR00229">
    <property type="entry name" value="sensory_box"/>
    <property type="match status" value="2"/>
</dbReference>
<dbReference type="SUPFAM" id="SSF55785">
    <property type="entry name" value="PYP-like sensor domain (PAS domain)"/>
    <property type="match status" value="3"/>
</dbReference>
<dbReference type="AlphaFoldDB" id="A0A1K1SRY6"/>
<proteinExistence type="predicted"/>
<feature type="domain" description="Histidine kinase" evidence="7">
    <location>
        <begin position="578"/>
        <end position="799"/>
    </location>
</feature>
<evidence type="ECO:0000256" key="6">
    <source>
        <dbReference type="SAM" id="Coils"/>
    </source>
</evidence>
<dbReference type="InterPro" id="IPR036890">
    <property type="entry name" value="HATPase_C_sf"/>
</dbReference>
<dbReference type="EMBL" id="CP140154">
    <property type="protein sequence ID" value="WQG86816.1"/>
    <property type="molecule type" value="Genomic_DNA"/>
</dbReference>
<dbReference type="PROSITE" id="PS50113">
    <property type="entry name" value="PAC"/>
    <property type="match status" value="3"/>
</dbReference>
<feature type="domain" description="PAC" evidence="9">
    <location>
        <begin position="236"/>
        <end position="291"/>
    </location>
</feature>